<evidence type="ECO:0000256" key="1">
    <source>
        <dbReference type="SAM" id="MobiDB-lite"/>
    </source>
</evidence>
<comment type="caution">
    <text evidence="2">The sequence shown here is derived from an EMBL/GenBank/DDBJ whole genome shotgun (WGS) entry which is preliminary data.</text>
</comment>
<dbReference type="EMBL" id="NEXF01000241">
    <property type="protein sequence ID" value="PSO07494.1"/>
    <property type="molecule type" value="Genomic_DNA"/>
</dbReference>
<dbReference type="AlphaFoldDB" id="A0A2R6C9F1"/>
<name>A0A2R6C9F1_9ARCH</name>
<reference evidence="2 3" key="1">
    <citation type="submission" date="2017-04" db="EMBL/GenBank/DDBJ databases">
        <title>Novel microbial lineages endemic to geothermal iron-oxide mats fill important gaps in the evolutionary history of Archaea.</title>
        <authorList>
            <person name="Jay Z.J."/>
            <person name="Beam J.P."/>
            <person name="Dlakic M."/>
            <person name="Rusch D.B."/>
            <person name="Kozubal M.A."/>
            <person name="Inskeep W.P."/>
        </authorList>
    </citation>
    <scope>NUCLEOTIDE SEQUENCE [LARGE SCALE GENOMIC DNA]</scope>
    <source>
        <strain evidence="2">BE_D</strain>
    </source>
</reference>
<evidence type="ECO:0000313" key="3">
    <source>
        <dbReference type="Proteomes" id="UP000242015"/>
    </source>
</evidence>
<sequence length="84" mass="9284">MGSTVGSQAWESKNRETIGPVKQLAEAGAPMQATKSLVHGGQFGYFGAHPDDEQLEVMRLEDARPALQVLRGVFRELYTWPDPK</sequence>
<organism evidence="2 3">
    <name type="scientific">Candidatus Marsarchaeota G2 archaeon BE_D</name>
    <dbReference type="NCBI Taxonomy" id="1978158"/>
    <lineage>
        <taxon>Archaea</taxon>
        <taxon>Candidatus Marsarchaeota</taxon>
        <taxon>Candidatus Marsarchaeota group 2</taxon>
    </lineage>
</organism>
<dbReference type="Proteomes" id="UP000242015">
    <property type="component" value="Unassembled WGS sequence"/>
</dbReference>
<proteinExistence type="predicted"/>
<gene>
    <name evidence="2" type="ORF">B9Q04_10605</name>
</gene>
<protein>
    <submittedName>
        <fullName evidence="2">Uncharacterized protein</fullName>
    </submittedName>
</protein>
<evidence type="ECO:0000313" key="2">
    <source>
        <dbReference type="EMBL" id="PSO07494.1"/>
    </source>
</evidence>
<feature type="compositionally biased region" description="Polar residues" evidence="1">
    <location>
        <begin position="1"/>
        <end position="11"/>
    </location>
</feature>
<feature type="region of interest" description="Disordered" evidence="1">
    <location>
        <begin position="1"/>
        <end position="29"/>
    </location>
</feature>
<accession>A0A2R6C9F1</accession>